<dbReference type="WBParaSite" id="TMUE_1000004422.1">
    <property type="protein sequence ID" value="TMUE_1000004422.1"/>
    <property type="gene ID" value="WBGene00295743"/>
</dbReference>
<keyword evidence="1" id="KW-1185">Reference proteome</keyword>
<evidence type="ECO:0000313" key="2">
    <source>
        <dbReference type="WBParaSite" id="TMUE_1000004422.1"/>
    </source>
</evidence>
<accession>A0A5S6QBS9</accession>
<evidence type="ECO:0000313" key="1">
    <source>
        <dbReference type="Proteomes" id="UP000046395"/>
    </source>
</evidence>
<sequence length="118" mass="13629">MAFKIISNAASKYRAAGGITFFRSFVLNRPQVANIFSFWRLPFVSSKHQPITIQHGTLEKWKPIRVYQLVGTTKKQNPEHRLGISLPQHFATKHRYTKLRKLIVVRRPATSQPCDAQQ</sequence>
<proteinExistence type="predicted"/>
<organism evidence="1 2">
    <name type="scientific">Trichuris muris</name>
    <name type="common">Mouse whipworm</name>
    <dbReference type="NCBI Taxonomy" id="70415"/>
    <lineage>
        <taxon>Eukaryota</taxon>
        <taxon>Metazoa</taxon>
        <taxon>Ecdysozoa</taxon>
        <taxon>Nematoda</taxon>
        <taxon>Enoplea</taxon>
        <taxon>Dorylaimia</taxon>
        <taxon>Trichinellida</taxon>
        <taxon>Trichuridae</taxon>
        <taxon>Trichuris</taxon>
    </lineage>
</organism>
<dbReference type="AlphaFoldDB" id="A0A5S6QBS9"/>
<dbReference type="Proteomes" id="UP000046395">
    <property type="component" value="Unassembled WGS sequence"/>
</dbReference>
<protein>
    <submittedName>
        <fullName evidence="2">Uncharacterized protein</fullName>
    </submittedName>
</protein>
<name>A0A5S6QBS9_TRIMR</name>
<reference evidence="2" key="1">
    <citation type="submission" date="2019-12" db="UniProtKB">
        <authorList>
            <consortium name="WormBaseParasite"/>
        </authorList>
    </citation>
    <scope>IDENTIFICATION</scope>
</reference>